<evidence type="ECO:0000256" key="5">
    <source>
        <dbReference type="ARBA" id="ARBA00038359"/>
    </source>
</evidence>
<reference evidence="9" key="1">
    <citation type="submission" date="2023-06" db="EMBL/GenBank/DDBJ databases">
        <title>Genome-scale phylogeny and comparative genomics of the fungal order Sordariales.</title>
        <authorList>
            <consortium name="Lawrence Berkeley National Laboratory"/>
            <person name="Hensen N."/>
            <person name="Bonometti L."/>
            <person name="Westerberg I."/>
            <person name="Brannstrom I.O."/>
            <person name="Guillou S."/>
            <person name="Cros-Aarteil S."/>
            <person name="Calhoun S."/>
            <person name="Haridas S."/>
            <person name="Kuo A."/>
            <person name="Mondo S."/>
            <person name="Pangilinan J."/>
            <person name="Riley R."/>
            <person name="Labutti K."/>
            <person name="Andreopoulos B."/>
            <person name="Lipzen A."/>
            <person name="Chen C."/>
            <person name="Yanf M."/>
            <person name="Daum C."/>
            <person name="Ng V."/>
            <person name="Clum A."/>
            <person name="Steindorff A."/>
            <person name="Ohm R."/>
            <person name="Martin F."/>
            <person name="Silar P."/>
            <person name="Natvig D."/>
            <person name="Lalanne C."/>
            <person name="Gautier V."/>
            <person name="Ament-Velasquez S.L."/>
            <person name="Kruys A."/>
            <person name="Hutchinson M.I."/>
            <person name="Powell A.J."/>
            <person name="Barry K."/>
            <person name="Miller A.N."/>
            <person name="Grigoriev I.V."/>
            <person name="Debuchy R."/>
            <person name="Gladieux P."/>
            <person name="Thoren M.H."/>
            <person name="Johannesson H."/>
        </authorList>
    </citation>
    <scope>NUCLEOTIDE SEQUENCE</scope>
    <source>
        <strain evidence="9">PSN4</strain>
    </source>
</reference>
<keyword evidence="4 7" id="KW-0472">Membrane</keyword>
<keyword evidence="3 7" id="KW-1133">Transmembrane helix</keyword>
<feature type="transmembrane region" description="Helical" evidence="7">
    <location>
        <begin position="200"/>
        <end position="223"/>
    </location>
</feature>
<dbReference type="PANTHER" id="PTHR33048">
    <property type="entry name" value="PTH11-LIKE INTEGRAL MEMBRANE PROTEIN (AFU_ORTHOLOGUE AFUA_5G11245)"/>
    <property type="match status" value="1"/>
</dbReference>
<feature type="transmembrane region" description="Helical" evidence="7">
    <location>
        <begin position="235"/>
        <end position="258"/>
    </location>
</feature>
<evidence type="ECO:0000256" key="4">
    <source>
        <dbReference type="ARBA" id="ARBA00023136"/>
    </source>
</evidence>
<evidence type="ECO:0000313" key="9">
    <source>
        <dbReference type="EMBL" id="KAK1757010.1"/>
    </source>
</evidence>
<dbReference type="InterPro" id="IPR049326">
    <property type="entry name" value="Rhodopsin_dom_fungi"/>
</dbReference>
<sequence length="410" mass="45422">MSDFQDVSSKTKIRSVMIILAAIPLLSLLLRYLLKRRYKAAFLIDDYILLLAWSIQFTSNALIYTETHHALGTPLPLSPSPSQTIDIRYSARLLTYSQFLAVLDVAITKWAIALVLRRFTRAPLATRLIISGAVSVSILQIVWAGLVVGDCTSGPCRSYGVLRVWAGVASGWSAAVDFCFAILPWFLIWKLNLGVGEKVALCGGTGLGVFSGVAASIKMGLVFKVEEYSVFTEEWIQYIIWTAAETATIITISSIPFYRRAISSFIHRVTSFGTFWATPREHLRTATHPTDRIRPNNPPAMVEMHKRTGVLRTQTFSVRSEIKDPDRDPTDHEGQHFGPTWRISSRPETGAGEWNVGAGHTMDSVAVAVVGPTDPHLGFHHSLYAAISPHTDLVSLSSFHQKSTHFHFSP</sequence>
<dbReference type="EMBL" id="MU839831">
    <property type="protein sequence ID" value="KAK1757010.1"/>
    <property type="molecule type" value="Genomic_DNA"/>
</dbReference>
<feature type="compositionally biased region" description="Basic and acidic residues" evidence="6">
    <location>
        <begin position="322"/>
        <end position="335"/>
    </location>
</feature>
<dbReference type="Pfam" id="PF20684">
    <property type="entry name" value="Fung_rhodopsin"/>
    <property type="match status" value="1"/>
</dbReference>
<dbReference type="Proteomes" id="UP001239445">
    <property type="component" value="Unassembled WGS sequence"/>
</dbReference>
<comment type="similarity">
    <text evidence="5">Belongs to the SAT4 family.</text>
</comment>
<feature type="region of interest" description="Disordered" evidence="6">
    <location>
        <begin position="322"/>
        <end position="348"/>
    </location>
</feature>
<dbReference type="InterPro" id="IPR052337">
    <property type="entry name" value="SAT4-like"/>
</dbReference>
<evidence type="ECO:0000256" key="3">
    <source>
        <dbReference type="ARBA" id="ARBA00022989"/>
    </source>
</evidence>
<feature type="transmembrane region" description="Helical" evidence="7">
    <location>
        <begin position="46"/>
        <end position="65"/>
    </location>
</feature>
<feature type="transmembrane region" description="Helical" evidence="7">
    <location>
        <begin position="128"/>
        <end position="149"/>
    </location>
</feature>
<feature type="transmembrane region" description="Helical" evidence="7">
    <location>
        <begin position="15"/>
        <end position="34"/>
    </location>
</feature>
<evidence type="ECO:0000313" key="10">
    <source>
        <dbReference type="Proteomes" id="UP001239445"/>
    </source>
</evidence>
<comment type="caution">
    <text evidence="9">The sequence shown here is derived from an EMBL/GenBank/DDBJ whole genome shotgun (WGS) entry which is preliminary data.</text>
</comment>
<dbReference type="PANTHER" id="PTHR33048:SF42">
    <property type="entry name" value="INTEGRAL MEMBRANE PROTEIN"/>
    <property type="match status" value="1"/>
</dbReference>
<evidence type="ECO:0000256" key="2">
    <source>
        <dbReference type="ARBA" id="ARBA00022692"/>
    </source>
</evidence>
<feature type="transmembrane region" description="Helical" evidence="7">
    <location>
        <begin position="169"/>
        <end position="188"/>
    </location>
</feature>
<evidence type="ECO:0000259" key="8">
    <source>
        <dbReference type="Pfam" id="PF20684"/>
    </source>
</evidence>
<evidence type="ECO:0000256" key="7">
    <source>
        <dbReference type="SAM" id="Phobius"/>
    </source>
</evidence>
<feature type="domain" description="Rhodopsin" evidence="8">
    <location>
        <begin position="31"/>
        <end position="262"/>
    </location>
</feature>
<organism evidence="9 10">
    <name type="scientific">Echria macrotheca</name>
    <dbReference type="NCBI Taxonomy" id="438768"/>
    <lineage>
        <taxon>Eukaryota</taxon>
        <taxon>Fungi</taxon>
        <taxon>Dikarya</taxon>
        <taxon>Ascomycota</taxon>
        <taxon>Pezizomycotina</taxon>
        <taxon>Sordariomycetes</taxon>
        <taxon>Sordariomycetidae</taxon>
        <taxon>Sordariales</taxon>
        <taxon>Schizotheciaceae</taxon>
        <taxon>Echria</taxon>
    </lineage>
</organism>
<gene>
    <name evidence="9" type="ORF">QBC47DRAFT_459679</name>
</gene>
<keyword evidence="10" id="KW-1185">Reference proteome</keyword>
<evidence type="ECO:0000256" key="1">
    <source>
        <dbReference type="ARBA" id="ARBA00004141"/>
    </source>
</evidence>
<accession>A0AAJ0BEW3</accession>
<evidence type="ECO:0000256" key="6">
    <source>
        <dbReference type="SAM" id="MobiDB-lite"/>
    </source>
</evidence>
<feature type="transmembrane region" description="Helical" evidence="7">
    <location>
        <begin position="96"/>
        <end position="116"/>
    </location>
</feature>
<proteinExistence type="inferred from homology"/>
<dbReference type="AlphaFoldDB" id="A0AAJ0BEW3"/>
<keyword evidence="2 7" id="KW-0812">Transmembrane</keyword>
<protein>
    <recommendedName>
        <fullName evidence="8">Rhodopsin domain-containing protein</fullName>
    </recommendedName>
</protein>
<comment type="subcellular location">
    <subcellularLocation>
        <location evidence="1">Membrane</location>
        <topology evidence="1">Multi-pass membrane protein</topology>
    </subcellularLocation>
</comment>
<name>A0AAJ0BEW3_9PEZI</name>
<dbReference type="GO" id="GO:0016020">
    <property type="term" value="C:membrane"/>
    <property type="evidence" value="ECO:0007669"/>
    <property type="project" value="UniProtKB-SubCell"/>
</dbReference>